<proteinExistence type="predicted"/>
<accession>A0A8J2LEL0</accession>
<evidence type="ECO:0000313" key="2">
    <source>
        <dbReference type="Proteomes" id="UP000708208"/>
    </source>
</evidence>
<organism evidence="1 2">
    <name type="scientific">Allacma fusca</name>
    <dbReference type="NCBI Taxonomy" id="39272"/>
    <lineage>
        <taxon>Eukaryota</taxon>
        <taxon>Metazoa</taxon>
        <taxon>Ecdysozoa</taxon>
        <taxon>Arthropoda</taxon>
        <taxon>Hexapoda</taxon>
        <taxon>Collembola</taxon>
        <taxon>Symphypleona</taxon>
        <taxon>Sminthuridae</taxon>
        <taxon>Allacma</taxon>
    </lineage>
</organism>
<protein>
    <submittedName>
        <fullName evidence="1">Uncharacterized protein</fullName>
    </submittedName>
</protein>
<dbReference type="AlphaFoldDB" id="A0A8J2LEL0"/>
<name>A0A8J2LEL0_9HEXA</name>
<sequence length="76" mass="8466">MSPKLNQASDLGDNAEPYEDAKEQGYDKLLHLLKYSITILIISSIKSELEVMKSNTEGHISQANEYFGSYVLGELS</sequence>
<keyword evidence="2" id="KW-1185">Reference proteome</keyword>
<dbReference type="EMBL" id="CAJVCH010557887">
    <property type="protein sequence ID" value="CAG7830854.1"/>
    <property type="molecule type" value="Genomic_DNA"/>
</dbReference>
<evidence type="ECO:0000313" key="1">
    <source>
        <dbReference type="EMBL" id="CAG7830854.1"/>
    </source>
</evidence>
<dbReference type="Proteomes" id="UP000708208">
    <property type="component" value="Unassembled WGS sequence"/>
</dbReference>
<comment type="caution">
    <text evidence="1">The sequence shown here is derived from an EMBL/GenBank/DDBJ whole genome shotgun (WGS) entry which is preliminary data.</text>
</comment>
<reference evidence="1" key="1">
    <citation type="submission" date="2021-06" db="EMBL/GenBank/DDBJ databases">
        <authorList>
            <person name="Hodson N. C."/>
            <person name="Mongue J. A."/>
            <person name="Jaron S. K."/>
        </authorList>
    </citation>
    <scope>NUCLEOTIDE SEQUENCE</scope>
</reference>
<gene>
    <name evidence="1" type="ORF">AFUS01_LOCUS40629</name>
</gene>